<dbReference type="SUPFAM" id="SSF54928">
    <property type="entry name" value="RNA-binding domain, RBD"/>
    <property type="match status" value="1"/>
</dbReference>
<feature type="compositionally biased region" description="Low complexity" evidence="3">
    <location>
        <begin position="41"/>
        <end position="58"/>
    </location>
</feature>
<evidence type="ECO:0000313" key="5">
    <source>
        <dbReference type="EMBL" id="KXS18160.1"/>
    </source>
</evidence>
<evidence type="ECO:0000313" key="6">
    <source>
        <dbReference type="Proteomes" id="UP000070544"/>
    </source>
</evidence>
<dbReference type="InterPro" id="IPR051229">
    <property type="entry name" value="ALYREF_mRNA_export"/>
</dbReference>
<dbReference type="GO" id="GO:0005634">
    <property type="term" value="C:nucleus"/>
    <property type="evidence" value="ECO:0007669"/>
    <property type="project" value="TreeGrafter"/>
</dbReference>
<evidence type="ECO:0000259" key="4">
    <source>
        <dbReference type="PROSITE" id="PS50102"/>
    </source>
</evidence>
<keyword evidence="6" id="KW-1185">Reference proteome</keyword>
<evidence type="ECO:0000256" key="3">
    <source>
        <dbReference type="SAM" id="MobiDB-lite"/>
    </source>
</evidence>
<proteinExistence type="predicted"/>
<dbReference type="AlphaFoldDB" id="A0A139AN11"/>
<dbReference type="Gene3D" id="3.30.70.330">
    <property type="match status" value="1"/>
</dbReference>
<protein>
    <submittedName>
        <fullName evidence="5">RNA-binding domain-containing protein</fullName>
    </submittedName>
</protein>
<dbReference type="SMART" id="SM01218">
    <property type="entry name" value="FoP_duplication"/>
    <property type="match status" value="1"/>
</dbReference>
<feature type="domain" description="RRM" evidence="4">
    <location>
        <begin position="77"/>
        <end position="154"/>
    </location>
</feature>
<dbReference type="SMART" id="SM00360">
    <property type="entry name" value="RRM"/>
    <property type="match status" value="1"/>
</dbReference>
<reference evidence="5 6" key="1">
    <citation type="journal article" date="2015" name="Genome Biol. Evol.">
        <title>Phylogenomic analyses indicate that early fungi evolved digesting cell walls of algal ancestors of land plants.</title>
        <authorList>
            <person name="Chang Y."/>
            <person name="Wang S."/>
            <person name="Sekimoto S."/>
            <person name="Aerts A.L."/>
            <person name="Choi C."/>
            <person name="Clum A."/>
            <person name="LaButti K.M."/>
            <person name="Lindquist E.A."/>
            <person name="Yee Ngan C."/>
            <person name="Ohm R.A."/>
            <person name="Salamov A.A."/>
            <person name="Grigoriev I.V."/>
            <person name="Spatafora J.W."/>
            <person name="Berbee M.L."/>
        </authorList>
    </citation>
    <scope>NUCLEOTIDE SEQUENCE [LARGE SCALE GENOMIC DNA]</scope>
    <source>
        <strain evidence="5 6">JEL478</strain>
    </source>
</reference>
<dbReference type="PANTHER" id="PTHR19965:SF35">
    <property type="entry name" value="RNA ANNEALING PROTEIN YRA1"/>
    <property type="match status" value="1"/>
</dbReference>
<dbReference type="PROSITE" id="PS50102">
    <property type="entry name" value="RRM"/>
    <property type="match status" value="1"/>
</dbReference>
<dbReference type="InterPro" id="IPR012677">
    <property type="entry name" value="Nucleotide-bd_a/b_plait_sf"/>
</dbReference>
<dbReference type="PANTHER" id="PTHR19965">
    <property type="entry name" value="RNA AND EXPORT FACTOR BINDING PROTEIN"/>
    <property type="match status" value="1"/>
</dbReference>
<keyword evidence="1 2" id="KW-0694">RNA-binding</keyword>
<feature type="region of interest" description="Disordered" evidence="3">
    <location>
        <begin position="162"/>
        <end position="237"/>
    </location>
</feature>
<gene>
    <name evidence="5" type="ORF">M427DRAFT_53987</name>
</gene>
<dbReference type="InterPro" id="IPR000504">
    <property type="entry name" value="RRM_dom"/>
</dbReference>
<feature type="compositionally biased region" description="Gly residues" evidence="3">
    <location>
        <begin position="188"/>
        <end position="207"/>
    </location>
</feature>
<evidence type="ECO:0000256" key="2">
    <source>
        <dbReference type="PROSITE-ProRule" id="PRU00176"/>
    </source>
</evidence>
<dbReference type="Pfam" id="PF00076">
    <property type="entry name" value="RRM_1"/>
    <property type="match status" value="1"/>
</dbReference>
<feature type="region of interest" description="Disordered" evidence="3">
    <location>
        <begin position="1"/>
        <end position="71"/>
    </location>
</feature>
<evidence type="ECO:0000256" key="1">
    <source>
        <dbReference type="ARBA" id="ARBA00022884"/>
    </source>
</evidence>
<dbReference type="EMBL" id="KQ965743">
    <property type="protein sequence ID" value="KXS18160.1"/>
    <property type="molecule type" value="Genomic_DNA"/>
</dbReference>
<dbReference type="Proteomes" id="UP000070544">
    <property type="component" value="Unassembled WGS sequence"/>
</dbReference>
<sequence>MDIDKSLDDIISSKRGRGRGRGRGALPFAPRGAQSGGGGAIRRTQQQRAVRQQANNPIAKPPPAAKAVQKQVAAQGSKIEVRNLDFQVNESDLREIFDQISPVKSVALQFDKHGRSVGIAEITFHNAESGARAVQKFNNVPLDHKPMKITVKTTLAPVPVKVATPKPPQVAPAAGPRGGKTRGAPGASRGGTTAGQATRGGRGARGGRGGKKSVKPKTKEELDMELDQFLAKDGTAQ</sequence>
<dbReference type="OMA" id="MADYWES"/>
<dbReference type="InterPro" id="IPR025715">
    <property type="entry name" value="FoP_C"/>
</dbReference>
<organism evidence="5 6">
    <name type="scientific">Gonapodya prolifera (strain JEL478)</name>
    <name type="common">Monoblepharis prolifera</name>
    <dbReference type="NCBI Taxonomy" id="1344416"/>
    <lineage>
        <taxon>Eukaryota</taxon>
        <taxon>Fungi</taxon>
        <taxon>Fungi incertae sedis</taxon>
        <taxon>Chytridiomycota</taxon>
        <taxon>Chytridiomycota incertae sedis</taxon>
        <taxon>Monoblepharidomycetes</taxon>
        <taxon>Monoblepharidales</taxon>
        <taxon>Gonapodyaceae</taxon>
        <taxon>Gonapodya</taxon>
    </lineage>
</organism>
<feature type="compositionally biased region" description="Basic and acidic residues" evidence="3">
    <location>
        <begin position="1"/>
        <end position="12"/>
    </location>
</feature>
<dbReference type="InterPro" id="IPR035979">
    <property type="entry name" value="RBD_domain_sf"/>
</dbReference>
<dbReference type="GO" id="GO:0006406">
    <property type="term" value="P:mRNA export from nucleus"/>
    <property type="evidence" value="ECO:0007669"/>
    <property type="project" value="TreeGrafter"/>
</dbReference>
<dbReference type="OrthoDB" id="346839at2759"/>
<dbReference type="Pfam" id="PF13865">
    <property type="entry name" value="FoP_duplication"/>
    <property type="match status" value="1"/>
</dbReference>
<dbReference type="CDD" id="cd12418">
    <property type="entry name" value="RRM_Aly_REF_like"/>
    <property type="match status" value="1"/>
</dbReference>
<dbReference type="STRING" id="1344416.A0A139AN11"/>
<accession>A0A139AN11</accession>
<dbReference type="GO" id="GO:0003729">
    <property type="term" value="F:mRNA binding"/>
    <property type="evidence" value="ECO:0007669"/>
    <property type="project" value="TreeGrafter"/>
</dbReference>
<name>A0A139AN11_GONPJ</name>